<dbReference type="GO" id="GO:0003700">
    <property type="term" value="F:DNA-binding transcription factor activity"/>
    <property type="evidence" value="ECO:0007669"/>
    <property type="project" value="InterPro"/>
</dbReference>
<feature type="domain" description="HTH merR-type" evidence="2">
    <location>
        <begin position="6"/>
        <end position="75"/>
    </location>
</feature>
<keyword evidence="1" id="KW-0238">DNA-binding</keyword>
<dbReference type="GO" id="GO:0003677">
    <property type="term" value="F:DNA binding"/>
    <property type="evidence" value="ECO:0007669"/>
    <property type="project" value="UniProtKB-KW"/>
</dbReference>
<organism evidence="3 4">
    <name type="scientific">Mediterraneibacter gnavus</name>
    <name type="common">Ruminococcus gnavus</name>
    <dbReference type="NCBI Taxonomy" id="33038"/>
    <lineage>
        <taxon>Bacteria</taxon>
        <taxon>Bacillati</taxon>
        <taxon>Bacillota</taxon>
        <taxon>Clostridia</taxon>
        <taxon>Lachnospirales</taxon>
        <taxon>Lachnospiraceae</taxon>
        <taxon>Mediterraneibacter</taxon>
    </lineage>
</organism>
<dbReference type="AlphaFoldDB" id="A0A2N5NH27"/>
<dbReference type="InterPro" id="IPR029442">
    <property type="entry name" value="GyrI-like"/>
</dbReference>
<comment type="caution">
    <text evidence="3">The sequence shown here is derived from an EMBL/GenBank/DDBJ whole genome shotgun (WGS) entry which is preliminary data.</text>
</comment>
<sequence>MNQERYIKTGEFAKLVGVTKHTLFYYDKIGLFSPEIKLENGYRFYSFDQLDVFDVIQTLRELDVSLEEIKGYMNQRSPKRLLKLFQKEQSIIRKQMQQMKKMEEWIVKKSEIIEKTMQTDTEAIRIEEEPDRYMIQSCVTDTNERVWAEKIGELFEYCARNGIKSAYSIGYRQNTKEIQSGIFDQYSVFYELLDEKPQKVNYSVRPAGMYLIAYHKGKWQTLEDTYKKILEYGKENKIQLGAHCYEDILFDSLTMSEEEEYLTRIVFEIQSSKSGK</sequence>
<dbReference type="SUPFAM" id="SSF46955">
    <property type="entry name" value="Putative DNA-binding domain"/>
    <property type="match status" value="1"/>
</dbReference>
<evidence type="ECO:0000256" key="1">
    <source>
        <dbReference type="ARBA" id="ARBA00023125"/>
    </source>
</evidence>
<dbReference type="RefSeq" id="WP_101879841.1">
    <property type="nucleotide sequence ID" value="NZ_NIHM01000013.1"/>
</dbReference>
<dbReference type="CDD" id="cd04782">
    <property type="entry name" value="HTH_BltR"/>
    <property type="match status" value="1"/>
</dbReference>
<dbReference type="InterPro" id="IPR047057">
    <property type="entry name" value="MerR_fam"/>
</dbReference>
<dbReference type="EMBL" id="NIHM01000013">
    <property type="protein sequence ID" value="PLT54326.1"/>
    <property type="molecule type" value="Genomic_DNA"/>
</dbReference>
<evidence type="ECO:0000259" key="2">
    <source>
        <dbReference type="PROSITE" id="PS50937"/>
    </source>
</evidence>
<reference evidence="3 4" key="1">
    <citation type="journal article" date="2017" name="Genome Med.">
        <title>A novel Ruminococcus gnavus clade enriched in inflammatory bowel disease patients.</title>
        <authorList>
            <person name="Hall A.B."/>
            <person name="Yassour M."/>
            <person name="Sauk J."/>
            <person name="Garner A."/>
            <person name="Jiang X."/>
            <person name="Arthur T."/>
            <person name="Lagoudas G.K."/>
            <person name="Vatanen T."/>
            <person name="Fornelos N."/>
            <person name="Wilson R."/>
            <person name="Bertha M."/>
            <person name="Cohen M."/>
            <person name="Garber J."/>
            <person name="Khalili H."/>
            <person name="Gevers D."/>
            <person name="Ananthakrishnan A.N."/>
            <person name="Kugathasan S."/>
            <person name="Lander E.S."/>
            <person name="Blainey P."/>
            <person name="Vlamakis H."/>
            <person name="Xavier R.J."/>
            <person name="Huttenhower C."/>
        </authorList>
    </citation>
    <scope>NUCLEOTIDE SEQUENCE [LARGE SCALE GENOMIC DNA]</scope>
    <source>
        <strain evidence="3 4">RJX1118</strain>
    </source>
</reference>
<dbReference type="Proteomes" id="UP000234849">
    <property type="component" value="Unassembled WGS sequence"/>
</dbReference>
<evidence type="ECO:0000313" key="4">
    <source>
        <dbReference type="Proteomes" id="UP000234849"/>
    </source>
</evidence>
<name>A0A2N5NH27_MEDGN</name>
<dbReference type="SUPFAM" id="SSF55136">
    <property type="entry name" value="Probable bacterial effector-binding domain"/>
    <property type="match status" value="1"/>
</dbReference>
<dbReference type="PROSITE" id="PS00552">
    <property type="entry name" value="HTH_MERR_1"/>
    <property type="match status" value="1"/>
</dbReference>
<dbReference type="Pfam" id="PF06445">
    <property type="entry name" value="GyrI-like"/>
    <property type="match status" value="1"/>
</dbReference>
<proteinExistence type="predicted"/>
<protein>
    <submittedName>
        <fullName evidence="3">BltR family transcriptional regulator</fullName>
    </submittedName>
</protein>
<dbReference type="Gene3D" id="3.20.80.10">
    <property type="entry name" value="Regulatory factor, effector binding domain"/>
    <property type="match status" value="1"/>
</dbReference>
<dbReference type="InterPro" id="IPR009061">
    <property type="entry name" value="DNA-bd_dom_put_sf"/>
</dbReference>
<dbReference type="InterPro" id="IPR000551">
    <property type="entry name" value="MerR-type_HTH_dom"/>
</dbReference>
<dbReference type="SMART" id="SM00422">
    <property type="entry name" value="HTH_MERR"/>
    <property type="match status" value="1"/>
</dbReference>
<dbReference type="PANTHER" id="PTHR30204">
    <property type="entry name" value="REDOX-CYCLING DRUG-SENSING TRANSCRIPTIONAL ACTIVATOR SOXR"/>
    <property type="match status" value="1"/>
</dbReference>
<dbReference type="PROSITE" id="PS50937">
    <property type="entry name" value="HTH_MERR_2"/>
    <property type="match status" value="1"/>
</dbReference>
<dbReference type="InterPro" id="IPR011256">
    <property type="entry name" value="Reg_factor_effector_dom_sf"/>
</dbReference>
<dbReference type="Gene3D" id="1.10.1660.10">
    <property type="match status" value="1"/>
</dbReference>
<dbReference type="Pfam" id="PF13411">
    <property type="entry name" value="MerR_1"/>
    <property type="match status" value="1"/>
</dbReference>
<dbReference type="PANTHER" id="PTHR30204:SF85">
    <property type="entry name" value="MULTIDRUG-EFFLUX TRANSPORTER 2 REGULATOR"/>
    <property type="match status" value="1"/>
</dbReference>
<gene>
    <name evidence="3" type="ORF">CDL18_10080</name>
</gene>
<accession>A0A2N5NH27</accession>
<evidence type="ECO:0000313" key="3">
    <source>
        <dbReference type="EMBL" id="PLT54326.1"/>
    </source>
</evidence>